<dbReference type="Gene3D" id="3.40.50.1820">
    <property type="entry name" value="alpha/beta hydrolase"/>
    <property type="match status" value="1"/>
</dbReference>
<dbReference type="OrthoDB" id="6491610at2759"/>
<sequence>MFPPKINHHFVPPSSRSTRPENGISVFQIDHYPDLEWAIHLVTEHNLIYAWLDGQFYQPTTKEGEMDENDSIQEISFDELIDDYSTLIEFIQTNLTFINIDQTCLIGQNVGGFFVLNSIATTSIQCGIAISPIIDWTVIS</sequence>
<dbReference type="AlphaFoldDB" id="A0A132AK76"/>
<gene>
    <name evidence="1" type="ORF">QR98_0099980</name>
</gene>
<name>A0A132AK76_SARSC</name>
<evidence type="ECO:0000313" key="2">
    <source>
        <dbReference type="Proteomes" id="UP000616769"/>
    </source>
</evidence>
<dbReference type="Proteomes" id="UP000616769">
    <property type="component" value="Unassembled WGS sequence"/>
</dbReference>
<proteinExistence type="predicted"/>
<dbReference type="VEuPathDB" id="VectorBase:SSCA002914"/>
<accession>A0A132AK76</accession>
<dbReference type="InterPro" id="IPR029058">
    <property type="entry name" value="AB_hydrolase_fold"/>
</dbReference>
<organism evidence="1 2">
    <name type="scientific">Sarcoptes scabiei</name>
    <name type="common">Itch mite</name>
    <name type="synonym">Acarus scabiei</name>
    <dbReference type="NCBI Taxonomy" id="52283"/>
    <lineage>
        <taxon>Eukaryota</taxon>
        <taxon>Metazoa</taxon>
        <taxon>Ecdysozoa</taxon>
        <taxon>Arthropoda</taxon>
        <taxon>Chelicerata</taxon>
        <taxon>Arachnida</taxon>
        <taxon>Acari</taxon>
        <taxon>Acariformes</taxon>
        <taxon>Sarcoptiformes</taxon>
        <taxon>Astigmata</taxon>
        <taxon>Psoroptidia</taxon>
        <taxon>Sarcoptoidea</taxon>
        <taxon>Sarcoptidae</taxon>
        <taxon>Sarcoptinae</taxon>
        <taxon>Sarcoptes</taxon>
    </lineage>
</organism>
<dbReference type="EMBL" id="JXLN01017174">
    <property type="protein sequence ID" value="KPM11428.1"/>
    <property type="molecule type" value="Genomic_DNA"/>
</dbReference>
<protein>
    <submittedName>
        <fullName evidence="1">Dipeptidyl peptidase-like protein 2</fullName>
    </submittedName>
</protein>
<evidence type="ECO:0000313" key="1">
    <source>
        <dbReference type="EMBL" id="KPM11428.1"/>
    </source>
</evidence>
<dbReference type="SUPFAM" id="SSF53474">
    <property type="entry name" value="alpha/beta-Hydrolases"/>
    <property type="match status" value="1"/>
</dbReference>
<comment type="caution">
    <text evidence="1">The sequence shown here is derived from an EMBL/GenBank/DDBJ whole genome shotgun (WGS) entry which is preliminary data.</text>
</comment>
<reference evidence="1 2" key="1">
    <citation type="journal article" date="2015" name="Parasit. Vectors">
        <title>Draft genome of the scabies mite.</title>
        <authorList>
            <person name="Rider S.D.Jr."/>
            <person name="Morgan M.S."/>
            <person name="Arlian L.G."/>
        </authorList>
    </citation>
    <scope>NUCLEOTIDE SEQUENCE [LARGE SCALE GENOMIC DNA]</scope>
    <source>
        <strain evidence="1">Arlian Lab</strain>
    </source>
</reference>